<accession>A0AAD5TUP1</accession>
<proteinExistence type="predicted"/>
<organism evidence="1 2">
    <name type="scientific">Clydaea vesicula</name>
    <dbReference type="NCBI Taxonomy" id="447962"/>
    <lineage>
        <taxon>Eukaryota</taxon>
        <taxon>Fungi</taxon>
        <taxon>Fungi incertae sedis</taxon>
        <taxon>Chytridiomycota</taxon>
        <taxon>Chytridiomycota incertae sedis</taxon>
        <taxon>Chytridiomycetes</taxon>
        <taxon>Lobulomycetales</taxon>
        <taxon>Lobulomycetaceae</taxon>
        <taxon>Clydaea</taxon>
    </lineage>
</organism>
<protein>
    <submittedName>
        <fullName evidence="1">Uncharacterized protein</fullName>
    </submittedName>
</protein>
<dbReference type="EMBL" id="JADGJW010001971">
    <property type="protein sequence ID" value="KAJ3200098.1"/>
    <property type="molecule type" value="Genomic_DNA"/>
</dbReference>
<dbReference type="AlphaFoldDB" id="A0AAD5TUP1"/>
<evidence type="ECO:0000313" key="1">
    <source>
        <dbReference type="EMBL" id="KAJ3200098.1"/>
    </source>
</evidence>
<reference evidence="1" key="1">
    <citation type="submission" date="2020-05" db="EMBL/GenBank/DDBJ databases">
        <title>Phylogenomic resolution of chytrid fungi.</title>
        <authorList>
            <person name="Stajich J.E."/>
            <person name="Amses K."/>
            <person name="Simmons R."/>
            <person name="Seto K."/>
            <person name="Myers J."/>
            <person name="Bonds A."/>
            <person name="Quandt C.A."/>
            <person name="Barry K."/>
            <person name="Liu P."/>
            <person name="Grigoriev I."/>
            <person name="Longcore J.E."/>
            <person name="James T.Y."/>
        </authorList>
    </citation>
    <scope>NUCLEOTIDE SEQUENCE</scope>
    <source>
        <strain evidence="1">JEL0476</strain>
    </source>
</reference>
<evidence type="ECO:0000313" key="2">
    <source>
        <dbReference type="Proteomes" id="UP001211065"/>
    </source>
</evidence>
<dbReference type="Proteomes" id="UP001211065">
    <property type="component" value="Unassembled WGS sequence"/>
</dbReference>
<sequence length="173" mass="19398">LNCFAWGKKNSSLKKINVPWVGTIKQVKAATVSSHLLPSLKCYRVDEKLYFDDKRLIADNINIPIIQSSIQTTLVDDNEAKTVEELFNPDFLIDSNQVHLIFAWELTDESLLNSGNTNEYFLNVDDVPPSYEASSSNFEHNMSPTTHAANLVIPLLDRGNTVIDANGGDFLKR</sequence>
<comment type="caution">
    <text evidence="1">The sequence shown here is derived from an EMBL/GenBank/DDBJ whole genome shotgun (WGS) entry which is preliminary data.</text>
</comment>
<keyword evidence="2" id="KW-1185">Reference proteome</keyword>
<name>A0AAD5TUP1_9FUNG</name>
<feature type="non-terminal residue" evidence="1">
    <location>
        <position position="1"/>
    </location>
</feature>
<gene>
    <name evidence="1" type="ORF">HK099_002822</name>
</gene>